<evidence type="ECO:0000256" key="6">
    <source>
        <dbReference type="SAM" id="Phobius"/>
    </source>
</evidence>
<feature type="transmembrane region" description="Helical" evidence="6">
    <location>
        <begin position="306"/>
        <end position="328"/>
    </location>
</feature>
<dbReference type="InterPro" id="IPR003838">
    <property type="entry name" value="ABC3_permease_C"/>
</dbReference>
<comment type="subcellular location">
    <subcellularLocation>
        <location evidence="1">Cell membrane</location>
        <topology evidence="1">Multi-pass membrane protein</topology>
    </subcellularLocation>
</comment>
<sequence>MTTLALALGSYRSGGRARALAIAACTAVVTGLLLVAVSVVGYTAVDGVEQTMPDGSTVFIGYGGDVANLLWDRGVRPGYFFALLLICLVPLTLLQQVVRLGTAARERRLAALRVAGATPRQVRAIGAWEVGIPALAGGVLGLPVHLVLRTLFGADATLSWVGDRDVARELRMVPDSSPAWWQVLLVVLAVGLLGVLAGALASRKVVVSPLGVSRGARRTPPRGWLPGLLLAAGIVLAGPVYLPFLEMRWAQLGLMVGITLLVLGVLTSGPWVAYRSGRALAGRTSSPALLLASRWLVMDARAAGRAAAAIGVIALVSGGAASLMADLLRQSRTNGYGVEAMYSVPMALVYAVLLVALVVATFALVVHGVESLTDRRRSLASLAAEGVPLEVLERAVRWEVALAAVPTSVLALVGAGAVGAVTSFGDPVVLLVDLALRAATLGLIWLALLASARLVRPWLRRAVDPTNLRTT</sequence>
<keyword evidence="2" id="KW-1003">Cell membrane</keyword>
<evidence type="ECO:0000256" key="3">
    <source>
        <dbReference type="ARBA" id="ARBA00022692"/>
    </source>
</evidence>
<evidence type="ECO:0000259" key="7">
    <source>
        <dbReference type="Pfam" id="PF02687"/>
    </source>
</evidence>
<reference evidence="8" key="1">
    <citation type="submission" date="2015-08" db="EMBL/GenBank/DDBJ databases">
        <authorList>
            <person name="Babu N.S."/>
            <person name="Beckwith C.J."/>
            <person name="Beseler K.G."/>
            <person name="Brison A."/>
            <person name="Carone J.V."/>
            <person name="Caskin T.P."/>
            <person name="Diamond M."/>
            <person name="Durham M.E."/>
            <person name="Foxe J.M."/>
            <person name="Go M."/>
            <person name="Henderson B.A."/>
            <person name="Jones I.B."/>
            <person name="McGettigan J.A."/>
            <person name="Micheletti S.J."/>
            <person name="Nasrallah M.E."/>
            <person name="Ortiz D."/>
            <person name="Piller C.R."/>
            <person name="Privatt S.R."/>
            <person name="Schneider S.L."/>
            <person name="Sharp S."/>
            <person name="Smith T.C."/>
            <person name="Stanton J.D."/>
            <person name="Ullery H.E."/>
            <person name="Wilson R.J."/>
            <person name="Serrano M.G."/>
            <person name="Buck G."/>
            <person name="Lee V."/>
            <person name="Wang Y."/>
            <person name="Carvalho R."/>
            <person name="Voegtly L."/>
            <person name="Shi R."/>
            <person name="Duckworth R."/>
            <person name="Johnson A."/>
            <person name="Loviza R."/>
            <person name="Walstead R."/>
            <person name="Shah Z."/>
            <person name="Kiflezghi M."/>
            <person name="Wade K."/>
            <person name="Ball S.L."/>
            <person name="Bradley K.W."/>
            <person name="Asai D.J."/>
            <person name="Bowman C.A."/>
            <person name="Russell D.A."/>
            <person name="Pope W.H."/>
            <person name="Jacobs-Sera D."/>
            <person name="Hendrix R.W."/>
            <person name="Hatfull G.F."/>
        </authorList>
    </citation>
    <scope>NUCLEOTIDE SEQUENCE</scope>
</reference>
<proteinExistence type="predicted"/>
<feature type="transmembrane region" description="Helical" evidence="6">
    <location>
        <begin position="20"/>
        <end position="45"/>
    </location>
</feature>
<feature type="transmembrane region" description="Helical" evidence="6">
    <location>
        <begin position="179"/>
        <end position="202"/>
    </location>
</feature>
<name>A0A2P2C251_9ZZZZ</name>
<dbReference type="EMBL" id="CZKB01000001">
    <property type="protein sequence ID" value="CUR56107.1"/>
    <property type="molecule type" value="Genomic_DNA"/>
</dbReference>
<feature type="transmembrane region" description="Helical" evidence="6">
    <location>
        <begin position="78"/>
        <end position="98"/>
    </location>
</feature>
<dbReference type="AlphaFoldDB" id="A0A2P2C251"/>
<evidence type="ECO:0000313" key="8">
    <source>
        <dbReference type="EMBL" id="CUR56107.1"/>
    </source>
</evidence>
<keyword evidence="3 6" id="KW-0812">Transmembrane</keyword>
<feature type="transmembrane region" description="Helical" evidence="6">
    <location>
        <begin position="254"/>
        <end position="274"/>
    </location>
</feature>
<dbReference type="Pfam" id="PF02687">
    <property type="entry name" value="FtsX"/>
    <property type="match status" value="1"/>
</dbReference>
<dbReference type="GO" id="GO:0005886">
    <property type="term" value="C:plasma membrane"/>
    <property type="evidence" value="ECO:0007669"/>
    <property type="project" value="UniProtKB-SubCell"/>
</dbReference>
<feature type="transmembrane region" description="Helical" evidence="6">
    <location>
        <begin position="400"/>
        <end position="422"/>
    </location>
</feature>
<feature type="transmembrane region" description="Helical" evidence="6">
    <location>
        <begin position="130"/>
        <end position="152"/>
    </location>
</feature>
<gene>
    <name evidence="8" type="ORF">NOCA110126</name>
</gene>
<feature type="domain" description="ABC3 transporter permease C-terminal" evidence="7">
    <location>
        <begin position="81"/>
        <end position="206"/>
    </location>
</feature>
<feature type="transmembrane region" description="Helical" evidence="6">
    <location>
        <begin position="223"/>
        <end position="242"/>
    </location>
</feature>
<feature type="transmembrane region" description="Helical" evidence="6">
    <location>
        <begin position="348"/>
        <end position="369"/>
    </location>
</feature>
<accession>A0A2P2C251</accession>
<evidence type="ECO:0000256" key="1">
    <source>
        <dbReference type="ARBA" id="ARBA00004651"/>
    </source>
</evidence>
<protein>
    <recommendedName>
        <fullName evidence="7">ABC3 transporter permease C-terminal domain-containing protein</fullName>
    </recommendedName>
</protein>
<keyword evidence="5 6" id="KW-0472">Membrane</keyword>
<feature type="transmembrane region" description="Helical" evidence="6">
    <location>
        <begin position="434"/>
        <end position="455"/>
    </location>
</feature>
<keyword evidence="4 6" id="KW-1133">Transmembrane helix</keyword>
<evidence type="ECO:0000256" key="2">
    <source>
        <dbReference type="ARBA" id="ARBA00022475"/>
    </source>
</evidence>
<evidence type="ECO:0000256" key="4">
    <source>
        <dbReference type="ARBA" id="ARBA00022989"/>
    </source>
</evidence>
<evidence type="ECO:0000256" key="5">
    <source>
        <dbReference type="ARBA" id="ARBA00023136"/>
    </source>
</evidence>
<organism evidence="8">
    <name type="scientific">metagenome</name>
    <dbReference type="NCBI Taxonomy" id="256318"/>
    <lineage>
        <taxon>unclassified sequences</taxon>
        <taxon>metagenomes</taxon>
    </lineage>
</organism>